<organism evidence="6 7">
    <name type="scientific">Fusarium heterosporum</name>
    <dbReference type="NCBI Taxonomy" id="42747"/>
    <lineage>
        <taxon>Eukaryota</taxon>
        <taxon>Fungi</taxon>
        <taxon>Dikarya</taxon>
        <taxon>Ascomycota</taxon>
        <taxon>Pezizomycotina</taxon>
        <taxon>Sordariomycetes</taxon>
        <taxon>Hypocreomycetidae</taxon>
        <taxon>Hypocreales</taxon>
        <taxon>Nectriaceae</taxon>
        <taxon>Fusarium</taxon>
        <taxon>Fusarium heterosporum species complex</taxon>
    </lineage>
</organism>
<dbReference type="InterPro" id="IPR050613">
    <property type="entry name" value="Sec_Metabolite_Reg"/>
</dbReference>
<dbReference type="Proteomes" id="UP000567885">
    <property type="component" value="Unassembled WGS sequence"/>
</dbReference>
<dbReference type="Pfam" id="PF04082">
    <property type="entry name" value="Fungal_trans"/>
    <property type="match status" value="1"/>
</dbReference>
<evidence type="ECO:0000256" key="2">
    <source>
        <dbReference type="ARBA" id="ARBA00022723"/>
    </source>
</evidence>
<comment type="subcellular location">
    <subcellularLocation>
        <location evidence="1">Nucleus</location>
    </subcellularLocation>
</comment>
<evidence type="ECO:0000256" key="1">
    <source>
        <dbReference type="ARBA" id="ARBA00004123"/>
    </source>
</evidence>
<dbReference type="InterPro" id="IPR007219">
    <property type="entry name" value="XnlR_reg_dom"/>
</dbReference>
<gene>
    <name evidence="6" type="ORF">FHETE_2322</name>
</gene>
<dbReference type="PANTHER" id="PTHR31001">
    <property type="entry name" value="UNCHARACTERIZED TRANSCRIPTIONAL REGULATORY PROTEIN"/>
    <property type="match status" value="1"/>
</dbReference>
<dbReference type="PROSITE" id="PS00463">
    <property type="entry name" value="ZN2_CY6_FUNGAL_1"/>
    <property type="match status" value="1"/>
</dbReference>
<dbReference type="InterPro" id="IPR001138">
    <property type="entry name" value="Zn2Cys6_DnaBD"/>
</dbReference>
<feature type="compositionally biased region" description="Basic residues" evidence="4">
    <location>
        <begin position="18"/>
        <end position="27"/>
    </location>
</feature>
<feature type="region of interest" description="Disordered" evidence="4">
    <location>
        <begin position="1"/>
        <end position="28"/>
    </location>
</feature>
<name>A0A8H5TPW6_FUSHE</name>
<dbReference type="InterPro" id="IPR036864">
    <property type="entry name" value="Zn2-C6_fun-type_DNA-bd_sf"/>
</dbReference>
<comment type="caution">
    <text evidence="6">The sequence shown here is derived from an EMBL/GenBank/DDBJ whole genome shotgun (WGS) entry which is preliminary data.</text>
</comment>
<keyword evidence="7" id="KW-1185">Reference proteome</keyword>
<dbReference type="GO" id="GO:0005634">
    <property type="term" value="C:nucleus"/>
    <property type="evidence" value="ECO:0007669"/>
    <property type="project" value="UniProtKB-SubCell"/>
</dbReference>
<keyword evidence="3" id="KW-0539">Nucleus</keyword>
<keyword evidence="2" id="KW-0479">Metal-binding</keyword>
<dbReference type="CDD" id="cd00067">
    <property type="entry name" value="GAL4"/>
    <property type="match status" value="1"/>
</dbReference>
<evidence type="ECO:0000313" key="7">
    <source>
        <dbReference type="Proteomes" id="UP000567885"/>
    </source>
</evidence>
<dbReference type="GO" id="GO:0008270">
    <property type="term" value="F:zinc ion binding"/>
    <property type="evidence" value="ECO:0007669"/>
    <property type="project" value="InterPro"/>
</dbReference>
<dbReference type="Pfam" id="PF00172">
    <property type="entry name" value="Zn_clus"/>
    <property type="match status" value="1"/>
</dbReference>
<dbReference type="OrthoDB" id="2406834at2759"/>
<accession>A0A8H5TPW6</accession>
<dbReference type="PANTHER" id="PTHR31001:SF40">
    <property type="entry name" value="ZN(II)2CYS6 TRANSCRIPTION FACTOR (EUROFUNG)"/>
    <property type="match status" value="1"/>
</dbReference>
<evidence type="ECO:0000313" key="6">
    <source>
        <dbReference type="EMBL" id="KAF5676195.1"/>
    </source>
</evidence>
<sequence length="617" mass="69793">MPHEDQNCTKSPSSTRKGMPHKRPRKRLSCEPCRISKLRCDRQQPCSACRRRERESACSFRRSRDRVINTTTISEDESASHVYGSSACLLPPENAVTTANTADDSRHPAPPTIQRPATNTHSVPASGRDDCSAGREIDPLASFAFGPERPTSELLDPLPSESVREFLISRYFTYQAPLFHILHGPTFQQQYEEFSQDPTQASLSWLALLFTLCSLGVQTLETSDSVLRECQPTWSEADTCDRLSLYRHFRSAALACLSEARFMIRYDLNTLEALLIMTYGICHSEGVDRPWIFLGIAFNMGVVLRCNANNSNHNFTEQQRRWRCWAGIRTLYTYQGILFRDVDPSFLLSVNSPMPAEVNDSDIRVNALQEASTYPNSMSVMKFKLRLFELSTQICSCLSNSSTFDVAAMKHYDALIRAEQQQWTSAFLPSGRPSFFDTAEYAYWCILETYAYQLYLLVHRPFYHSQSPHFLPSSRKIYAESCIALLETYEKLCELPTLRPYRWLVNGMTSFNALQGVVALAACLLDAPGQDGTTAPDRVVFDAAVLRIKSLRKSSPVCERAHSAIQAIQTQISTQGSDEGHVSSRGRDASVDWLDMNSIDWAFWENSIEDSRRGAQR</sequence>
<reference evidence="6 7" key="1">
    <citation type="submission" date="2020-05" db="EMBL/GenBank/DDBJ databases">
        <title>Identification and distribution of gene clusters putatively required for synthesis of sphingolipid metabolism inhibitors in phylogenetically diverse species of the filamentous fungus Fusarium.</title>
        <authorList>
            <person name="Kim H.-S."/>
            <person name="Busman M."/>
            <person name="Brown D.W."/>
            <person name="Divon H."/>
            <person name="Uhlig S."/>
            <person name="Proctor R.H."/>
        </authorList>
    </citation>
    <scope>NUCLEOTIDE SEQUENCE [LARGE SCALE GENOMIC DNA]</scope>
    <source>
        <strain evidence="6 7">NRRL 20693</strain>
    </source>
</reference>
<dbReference type="GO" id="GO:0003677">
    <property type="term" value="F:DNA binding"/>
    <property type="evidence" value="ECO:0007669"/>
    <property type="project" value="InterPro"/>
</dbReference>
<dbReference type="Gene3D" id="4.10.240.10">
    <property type="entry name" value="Zn(2)-C6 fungal-type DNA-binding domain"/>
    <property type="match status" value="1"/>
</dbReference>
<feature type="domain" description="Zn(2)-C6 fungal-type" evidence="5">
    <location>
        <begin position="29"/>
        <end position="60"/>
    </location>
</feature>
<evidence type="ECO:0000256" key="3">
    <source>
        <dbReference type="ARBA" id="ARBA00023242"/>
    </source>
</evidence>
<evidence type="ECO:0000256" key="4">
    <source>
        <dbReference type="SAM" id="MobiDB-lite"/>
    </source>
</evidence>
<dbReference type="EMBL" id="JAAGWQ010000035">
    <property type="protein sequence ID" value="KAF5676195.1"/>
    <property type="molecule type" value="Genomic_DNA"/>
</dbReference>
<evidence type="ECO:0000259" key="5">
    <source>
        <dbReference type="PROSITE" id="PS50048"/>
    </source>
</evidence>
<protein>
    <submittedName>
        <fullName evidence="6">Fungal transcriptional regulatory n-terminal</fullName>
    </submittedName>
</protein>
<dbReference type="GO" id="GO:0000981">
    <property type="term" value="F:DNA-binding transcription factor activity, RNA polymerase II-specific"/>
    <property type="evidence" value="ECO:0007669"/>
    <property type="project" value="InterPro"/>
</dbReference>
<dbReference type="CDD" id="cd12148">
    <property type="entry name" value="fungal_TF_MHR"/>
    <property type="match status" value="1"/>
</dbReference>
<dbReference type="SUPFAM" id="SSF57701">
    <property type="entry name" value="Zn2/Cys6 DNA-binding domain"/>
    <property type="match status" value="1"/>
</dbReference>
<dbReference type="PROSITE" id="PS50048">
    <property type="entry name" value="ZN2_CY6_FUNGAL_2"/>
    <property type="match status" value="1"/>
</dbReference>
<proteinExistence type="predicted"/>
<feature type="region of interest" description="Disordered" evidence="4">
    <location>
        <begin position="98"/>
        <end position="130"/>
    </location>
</feature>
<dbReference type="GO" id="GO:0006351">
    <property type="term" value="P:DNA-templated transcription"/>
    <property type="evidence" value="ECO:0007669"/>
    <property type="project" value="InterPro"/>
</dbReference>
<dbReference type="SMART" id="SM00066">
    <property type="entry name" value="GAL4"/>
    <property type="match status" value="1"/>
</dbReference>
<dbReference type="AlphaFoldDB" id="A0A8H5TPW6"/>